<accession>A0AAE0HT02</accession>
<name>A0AAE0HT02_9PEZI</name>
<dbReference type="EMBL" id="JAUEDM010000009">
    <property type="protein sequence ID" value="KAK3312345.1"/>
    <property type="molecule type" value="Genomic_DNA"/>
</dbReference>
<evidence type="ECO:0000256" key="4">
    <source>
        <dbReference type="PROSITE-ProRule" id="PRU00023"/>
    </source>
</evidence>
<protein>
    <recommendedName>
        <fullName evidence="8">Ankyrin repeat protein</fullName>
    </recommendedName>
</protein>
<dbReference type="InterPro" id="IPR036770">
    <property type="entry name" value="Ankyrin_rpt-contain_sf"/>
</dbReference>
<feature type="repeat" description="ANK" evidence="4">
    <location>
        <begin position="357"/>
        <end position="385"/>
    </location>
</feature>
<proteinExistence type="inferred from homology"/>
<feature type="region of interest" description="Disordered" evidence="5">
    <location>
        <begin position="186"/>
        <end position="225"/>
    </location>
</feature>
<dbReference type="InterPro" id="IPR051573">
    <property type="entry name" value="Ankyrin-SOCS_box_domain"/>
</dbReference>
<evidence type="ECO:0000256" key="5">
    <source>
        <dbReference type="SAM" id="MobiDB-lite"/>
    </source>
</evidence>
<comment type="similarity">
    <text evidence="1">Belongs to the ankyrin SOCS box (ASB) family.</text>
</comment>
<reference evidence="6" key="2">
    <citation type="submission" date="2023-06" db="EMBL/GenBank/DDBJ databases">
        <authorList>
            <consortium name="Lawrence Berkeley National Laboratory"/>
            <person name="Haridas S."/>
            <person name="Hensen N."/>
            <person name="Bonometti L."/>
            <person name="Westerberg I."/>
            <person name="Brannstrom I.O."/>
            <person name="Guillou S."/>
            <person name="Cros-Aarteil S."/>
            <person name="Calhoun S."/>
            <person name="Kuo A."/>
            <person name="Mondo S."/>
            <person name="Pangilinan J."/>
            <person name="Riley R."/>
            <person name="Labutti K."/>
            <person name="Andreopoulos B."/>
            <person name="Lipzen A."/>
            <person name="Chen C."/>
            <person name="Yanf M."/>
            <person name="Daum C."/>
            <person name="Ng V."/>
            <person name="Clum A."/>
            <person name="Steindorff A."/>
            <person name="Ohm R."/>
            <person name="Martin F."/>
            <person name="Silar P."/>
            <person name="Natvig D."/>
            <person name="Lalanne C."/>
            <person name="Gautier V."/>
            <person name="Ament-Velasquez S.L."/>
            <person name="Kruys A."/>
            <person name="Hutchinson M.I."/>
            <person name="Powell A.J."/>
            <person name="Barry K."/>
            <person name="Miller A.N."/>
            <person name="Grigoriev I.V."/>
            <person name="Debuchy R."/>
            <person name="Gladieux P."/>
            <person name="Thoren M.H."/>
            <person name="Johannesson H."/>
        </authorList>
    </citation>
    <scope>NUCLEOTIDE SEQUENCE</scope>
    <source>
        <strain evidence="6">CBS 118394</strain>
    </source>
</reference>
<evidence type="ECO:0000313" key="7">
    <source>
        <dbReference type="Proteomes" id="UP001283341"/>
    </source>
</evidence>
<dbReference type="Gene3D" id="1.25.40.20">
    <property type="entry name" value="Ankyrin repeat-containing domain"/>
    <property type="match status" value="1"/>
</dbReference>
<dbReference type="Pfam" id="PF00023">
    <property type="entry name" value="Ank"/>
    <property type="match status" value="1"/>
</dbReference>
<evidence type="ECO:0008006" key="8">
    <source>
        <dbReference type="Google" id="ProtNLM"/>
    </source>
</evidence>
<dbReference type="PROSITE" id="PS50088">
    <property type="entry name" value="ANK_REPEAT"/>
    <property type="match status" value="1"/>
</dbReference>
<sequence>MDPVTIPGDDARLFGESLTQMRSFLEREPAVSASLRRAIKGSIDDCNIVPGDLDEHIAQVRPQAAAKKSSSLSLPGFGRKIKYMWSAGTVEKQEARLHSQVQTVMLLINFAKMNDIDQQDSAVDTVETRTIISRSANDANLIRSVRDGSTIQRSSSVHNGGGLDKELDVDEELIRSPAYLATYRATMRGGQSSRSDSQAETKSEGSVTPTKSPRPVLKNNGRTGSSSGIRLSFSSLRLSLPRSITRSEGYRRLDSVLCQDARDGNLKWIESLLDEGVDHGAHVDAKNSRAHTALYFATRGRDGELIDNEVQVAVMLLHNNANPSFGSLNAAIRSIRSDIVNLMIRYRANINVPGVDQSKLPLWEAVSIGDLNMVRLLIDHGAKLDQTIPQLKDISYIGGVVFTLQDSTVLFQAVLSSNFDPDVLSCLIAASAKVSAKCDVRSADNPIITVITPPHVAWGPGTAAALISRGASVFAMDSQGQPRTDTAFLGLENCRLTGHVERNAQPDGADRIYGLFLGETFDTRYNAVRVFLVDSDGKRVWSTLIRYDLHDALNQDWPNAERYQVIQELVRTFVPLCNLLLGLE</sequence>
<dbReference type="PANTHER" id="PTHR24136">
    <property type="entry name" value="SOWAH (DROSOPHILA) HOMOLOG"/>
    <property type="match status" value="1"/>
</dbReference>
<comment type="caution">
    <text evidence="6">The sequence shown here is derived from an EMBL/GenBank/DDBJ whole genome shotgun (WGS) entry which is preliminary data.</text>
</comment>
<gene>
    <name evidence="6" type="ORF">B0H66DRAFT_608614</name>
</gene>
<dbReference type="AlphaFoldDB" id="A0AAE0HT02"/>
<organism evidence="6 7">
    <name type="scientific">Apodospora peruviana</name>
    <dbReference type="NCBI Taxonomy" id="516989"/>
    <lineage>
        <taxon>Eukaryota</taxon>
        <taxon>Fungi</taxon>
        <taxon>Dikarya</taxon>
        <taxon>Ascomycota</taxon>
        <taxon>Pezizomycotina</taxon>
        <taxon>Sordariomycetes</taxon>
        <taxon>Sordariomycetidae</taxon>
        <taxon>Sordariales</taxon>
        <taxon>Lasiosphaeriaceae</taxon>
        <taxon>Apodospora</taxon>
    </lineage>
</organism>
<dbReference type="Proteomes" id="UP001283341">
    <property type="component" value="Unassembled WGS sequence"/>
</dbReference>
<reference evidence="6" key="1">
    <citation type="journal article" date="2023" name="Mol. Phylogenet. Evol.">
        <title>Genome-scale phylogeny and comparative genomics of the fungal order Sordariales.</title>
        <authorList>
            <person name="Hensen N."/>
            <person name="Bonometti L."/>
            <person name="Westerberg I."/>
            <person name="Brannstrom I.O."/>
            <person name="Guillou S."/>
            <person name="Cros-Aarteil S."/>
            <person name="Calhoun S."/>
            <person name="Haridas S."/>
            <person name="Kuo A."/>
            <person name="Mondo S."/>
            <person name="Pangilinan J."/>
            <person name="Riley R."/>
            <person name="LaButti K."/>
            <person name="Andreopoulos B."/>
            <person name="Lipzen A."/>
            <person name="Chen C."/>
            <person name="Yan M."/>
            <person name="Daum C."/>
            <person name="Ng V."/>
            <person name="Clum A."/>
            <person name="Steindorff A."/>
            <person name="Ohm R.A."/>
            <person name="Martin F."/>
            <person name="Silar P."/>
            <person name="Natvig D.O."/>
            <person name="Lalanne C."/>
            <person name="Gautier V."/>
            <person name="Ament-Velasquez S.L."/>
            <person name="Kruys A."/>
            <person name="Hutchinson M.I."/>
            <person name="Powell A.J."/>
            <person name="Barry K."/>
            <person name="Miller A.N."/>
            <person name="Grigoriev I.V."/>
            <person name="Debuchy R."/>
            <person name="Gladieux P."/>
            <person name="Hiltunen Thoren M."/>
            <person name="Johannesson H."/>
        </authorList>
    </citation>
    <scope>NUCLEOTIDE SEQUENCE</scope>
    <source>
        <strain evidence="6">CBS 118394</strain>
    </source>
</reference>
<dbReference type="GO" id="GO:0045732">
    <property type="term" value="P:positive regulation of protein catabolic process"/>
    <property type="evidence" value="ECO:0007669"/>
    <property type="project" value="TreeGrafter"/>
</dbReference>
<dbReference type="PROSITE" id="PS50297">
    <property type="entry name" value="ANK_REP_REGION"/>
    <property type="match status" value="1"/>
</dbReference>
<evidence type="ECO:0000256" key="2">
    <source>
        <dbReference type="ARBA" id="ARBA00022737"/>
    </source>
</evidence>
<keyword evidence="2" id="KW-0677">Repeat</keyword>
<dbReference type="PANTHER" id="PTHR24136:SF15">
    <property type="entry name" value="ANK_REP_REGION DOMAIN-CONTAINING PROTEIN"/>
    <property type="match status" value="1"/>
</dbReference>
<keyword evidence="7" id="KW-1185">Reference proteome</keyword>
<dbReference type="InterPro" id="IPR002110">
    <property type="entry name" value="Ankyrin_rpt"/>
</dbReference>
<dbReference type="SUPFAM" id="SSF48403">
    <property type="entry name" value="Ankyrin repeat"/>
    <property type="match status" value="1"/>
</dbReference>
<dbReference type="SMART" id="SM00248">
    <property type="entry name" value="ANK"/>
    <property type="match status" value="3"/>
</dbReference>
<evidence type="ECO:0000256" key="3">
    <source>
        <dbReference type="ARBA" id="ARBA00023043"/>
    </source>
</evidence>
<evidence type="ECO:0000313" key="6">
    <source>
        <dbReference type="EMBL" id="KAK3312345.1"/>
    </source>
</evidence>
<keyword evidence="3 4" id="KW-0040">ANK repeat</keyword>
<evidence type="ECO:0000256" key="1">
    <source>
        <dbReference type="ARBA" id="ARBA00005949"/>
    </source>
</evidence>
<dbReference type="GO" id="GO:0016567">
    <property type="term" value="P:protein ubiquitination"/>
    <property type="evidence" value="ECO:0007669"/>
    <property type="project" value="TreeGrafter"/>
</dbReference>